<name>A0A7T0BTP7_9BACT</name>
<dbReference type="InterPro" id="IPR001646">
    <property type="entry name" value="5peptide_repeat"/>
</dbReference>
<feature type="transmembrane region" description="Helical" evidence="1">
    <location>
        <begin position="372"/>
        <end position="394"/>
    </location>
</feature>
<reference evidence="2 3" key="1">
    <citation type="submission" date="2020-02" db="EMBL/GenBank/DDBJ databases">
        <title>Genomic and physiological characterization of two novel Nitrospinaceae genera.</title>
        <authorList>
            <person name="Mueller A.J."/>
            <person name="Jung M.-Y."/>
            <person name="Strachan C.R."/>
            <person name="Herbold C.W."/>
            <person name="Kirkegaard R.H."/>
            <person name="Daims H."/>
        </authorList>
    </citation>
    <scope>NUCLEOTIDE SEQUENCE [LARGE SCALE GENOMIC DNA]</scope>
    <source>
        <strain evidence="2">EB</strain>
    </source>
</reference>
<keyword evidence="1" id="KW-0812">Transmembrane</keyword>
<keyword evidence="1" id="KW-1133">Transmembrane helix</keyword>
<keyword evidence="1" id="KW-0472">Membrane</keyword>
<proteinExistence type="predicted"/>
<dbReference type="PANTHER" id="PTHR14136">
    <property type="entry name" value="BTB_POZ DOMAIN-CONTAINING PROTEIN KCTD9"/>
    <property type="match status" value="1"/>
</dbReference>
<accession>A0A7T0BTP7</accession>
<dbReference type="SUPFAM" id="SSF141571">
    <property type="entry name" value="Pentapeptide repeat-like"/>
    <property type="match status" value="2"/>
</dbReference>
<dbReference type="Gene3D" id="2.160.20.80">
    <property type="entry name" value="E3 ubiquitin-protein ligase SopA"/>
    <property type="match status" value="3"/>
</dbReference>
<protein>
    <submittedName>
        <fullName evidence="2">Pentapeptide repeat-containing protein</fullName>
    </submittedName>
</protein>
<dbReference type="KEGG" id="nli:G3M70_02595"/>
<dbReference type="InterPro" id="IPR051082">
    <property type="entry name" value="Pentapeptide-BTB/POZ_domain"/>
</dbReference>
<organism evidence="2 3">
    <name type="scientific">Candidatus Nitronauta litoralis</name>
    <dbReference type="NCBI Taxonomy" id="2705533"/>
    <lineage>
        <taxon>Bacteria</taxon>
        <taxon>Pseudomonadati</taxon>
        <taxon>Nitrospinota/Tectimicrobiota group</taxon>
        <taxon>Nitrospinota</taxon>
        <taxon>Nitrospinia</taxon>
        <taxon>Nitrospinales</taxon>
        <taxon>Nitrospinaceae</taxon>
        <taxon>Candidatus Nitronauta</taxon>
    </lineage>
</organism>
<dbReference type="Pfam" id="PF00805">
    <property type="entry name" value="Pentapeptide"/>
    <property type="match status" value="7"/>
</dbReference>
<feature type="transmembrane region" description="Helical" evidence="1">
    <location>
        <begin position="304"/>
        <end position="323"/>
    </location>
</feature>
<evidence type="ECO:0000313" key="3">
    <source>
        <dbReference type="Proteomes" id="UP000594688"/>
    </source>
</evidence>
<dbReference type="PANTHER" id="PTHR14136:SF17">
    <property type="entry name" value="BTB_POZ DOMAIN-CONTAINING PROTEIN KCTD9"/>
    <property type="match status" value="1"/>
</dbReference>
<evidence type="ECO:0000256" key="1">
    <source>
        <dbReference type="SAM" id="Phobius"/>
    </source>
</evidence>
<dbReference type="EMBL" id="CP048685">
    <property type="protein sequence ID" value="QPJ60834.1"/>
    <property type="molecule type" value="Genomic_DNA"/>
</dbReference>
<dbReference type="Proteomes" id="UP000594688">
    <property type="component" value="Chromosome"/>
</dbReference>
<feature type="transmembrane region" description="Helical" evidence="1">
    <location>
        <begin position="260"/>
        <end position="284"/>
    </location>
</feature>
<evidence type="ECO:0000313" key="2">
    <source>
        <dbReference type="EMBL" id="QPJ60834.1"/>
    </source>
</evidence>
<feature type="transmembrane region" description="Helical" evidence="1">
    <location>
        <begin position="445"/>
        <end position="464"/>
    </location>
</feature>
<gene>
    <name evidence="2" type="ORF">G3M70_02595</name>
</gene>
<dbReference type="AlphaFoldDB" id="A0A7T0BTP7"/>
<sequence length="725" mass="80274">MSDIRPFDENEWNRFKEERQAYMAAGGTGSGLPKPSITTMDLTGKFSKGEDWSFSIFEGCDLTGADLELANLQHCHFKGANLSGSNLKEADLTGTVLTQATLAGSDCSQVSLSKATLMATDASECKFDSADLESTTLFNADFSNSSFVDADLSKAQAEGANFTQTDLTRADLGSAGMPSTDFTDANLERANLSGTNLKNAQLTQANFFEADLIKTDMTGAVTLGMNIGGANLTNAKLPDEVEDFSGLKIIEESSKLLRTLFLMMVSVVAFSLLTIASTTDVQLLTNSTSFPLPIIGTPVSIQQFYLIAPFGIAGLFLYFHLYLMKHYRLIAKLPAVFPDGTPFDERLFPWMFNTWVKVFYRKLRSQDKVADTLTYGIVVFLGWMLVPTLLLIFMGRYAVNQNSTLSQYQFWLTLSTLTLAYYQLVILEEKIFRVRLGLQSKAFRLLWGFVVFVSSAYLIVIPEYNGKLINPSLSHSLFTADFSRQDVSSRPDNWDPQHPLVGVKGANLEGTTLKGAFGTGAFLAKANLENADLSESDFSDSDFRAANLKNARMVSGNFSLSNFDGATLEKAEMTLMTCFYCSWKNVILMNADLTGVRLNDAILDGTDIWHANLQDLDLTAASLVGVDFQSSNMQGTRLKNADVKFAYFANVKGLNPEQVKSSRNWRWALYDDAMRKSLGISNKYLTESLGEIVKGHHPEFSDEEVRTKAFEWYKLYGLTKPLSIH</sequence>
<feature type="transmembrane region" description="Helical" evidence="1">
    <location>
        <begin position="406"/>
        <end position="424"/>
    </location>
</feature>